<dbReference type="OrthoDB" id="5289857at2"/>
<evidence type="ECO:0000256" key="3">
    <source>
        <dbReference type="ARBA" id="ARBA00022723"/>
    </source>
</evidence>
<reference evidence="8 9" key="1">
    <citation type="submission" date="2016-10" db="EMBL/GenBank/DDBJ databases">
        <authorList>
            <person name="de Groot N.N."/>
        </authorList>
    </citation>
    <scope>NUCLEOTIDE SEQUENCE [LARGE SCALE GENOMIC DNA]</scope>
    <source>
        <strain evidence="8 9">CGMCC 4.3491</strain>
    </source>
</reference>
<name>A0A1H3U309_9MICO</name>
<dbReference type="STRING" id="381665.SAMN05216554_0070"/>
<dbReference type="GO" id="GO:0051287">
    <property type="term" value="F:NAD binding"/>
    <property type="evidence" value="ECO:0007669"/>
    <property type="project" value="InterPro"/>
</dbReference>
<dbReference type="PANTHER" id="PTHR43275">
    <property type="entry name" value="D-MALATE DEHYDROGENASE [DECARBOXYLATING]"/>
    <property type="match status" value="1"/>
</dbReference>
<dbReference type="InterPro" id="IPR024084">
    <property type="entry name" value="IsoPropMal-DH-like_dom"/>
</dbReference>
<evidence type="ECO:0000256" key="1">
    <source>
        <dbReference type="ARBA" id="ARBA00001936"/>
    </source>
</evidence>
<dbReference type="InterPro" id="IPR019818">
    <property type="entry name" value="IsoCit/isopropylmalate_DH_CS"/>
</dbReference>
<dbReference type="RefSeq" id="WP_092558454.1">
    <property type="nucleotide sequence ID" value="NZ_FNPZ01000010.1"/>
</dbReference>
<keyword evidence="9" id="KW-1185">Reference proteome</keyword>
<keyword evidence="3" id="KW-0479">Metal-binding</keyword>
<keyword evidence="5" id="KW-0520">NAD</keyword>
<keyword evidence="4" id="KW-0560">Oxidoreductase</keyword>
<dbReference type="PROSITE" id="PS00470">
    <property type="entry name" value="IDH_IMDH"/>
    <property type="match status" value="1"/>
</dbReference>
<gene>
    <name evidence="8" type="ORF">SAMN05216554_0070</name>
</gene>
<comment type="cofactor">
    <cofactor evidence="2">
        <name>Mg(2+)</name>
        <dbReference type="ChEBI" id="CHEBI:18420"/>
    </cofactor>
</comment>
<keyword evidence="6" id="KW-0464">Manganese</keyword>
<evidence type="ECO:0000256" key="5">
    <source>
        <dbReference type="ARBA" id="ARBA00023027"/>
    </source>
</evidence>
<dbReference type="Pfam" id="PF00180">
    <property type="entry name" value="Iso_dh"/>
    <property type="match status" value="1"/>
</dbReference>
<dbReference type="AlphaFoldDB" id="A0A1H3U309"/>
<evidence type="ECO:0000256" key="2">
    <source>
        <dbReference type="ARBA" id="ARBA00001946"/>
    </source>
</evidence>
<dbReference type="InterPro" id="IPR050501">
    <property type="entry name" value="ICDH/IPMDH"/>
</dbReference>
<dbReference type="Gene3D" id="3.40.718.10">
    <property type="entry name" value="Isopropylmalate Dehydrogenase"/>
    <property type="match status" value="1"/>
</dbReference>
<evidence type="ECO:0000259" key="7">
    <source>
        <dbReference type="SMART" id="SM01329"/>
    </source>
</evidence>
<organism evidence="8 9">
    <name type="scientific">Herbiconiux ginsengi</name>
    <dbReference type="NCBI Taxonomy" id="381665"/>
    <lineage>
        <taxon>Bacteria</taxon>
        <taxon>Bacillati</taxon>
        <taxon>Actinomycetota</taxon>
        <taxon>Actinomycetes</taxon>
        <taxon>Micrococcales</taxon>
        <taxon>Microbacteriaceae</taxon>
        <taxon>Herbiconiux</taxon>
    </lineage>
</organism>
<evidence type="ECO:0000313" key="9">
    <source>
        <dbReference type="Proteomes" id="UP000198891"/>
    </source>
</evidence>
<dbReference type="GO" id="GO:0000287">
    <property type="term" value="F:magnesium ion binding"/>
    <property type="evidence" value="ECO:0007669"/>
    <property type="project" value="InterPro"/>
</dbReference>
<protein>
    <submittedName>
        <fullName evidence="8">3-isopropylmalate dehydrogenase</fullName>
    </submittedName>
</protein>
<dbReference type="GO" id="GO:0016616">
    <property type="term" value="F:oxidoreductase activity, acting on the CH-OH group of donors, NAD or NADP as acceptor"/>
    <property type="evidence" value="ECO:0007669"/>
    <property type="project" value="InterPro"/>
</dbReference>
<feature type="domain" description="Isopropylmalate dehydrogenase-like" evidence="7">
    <location>
        <begin position="5"/>
        <end position="355"/>
    </location>
</feature>
<proteinExistence type="predicted"/>
<evidence type="ECO:0000256" key="4">
    <source>
        <dbReference type="ARBA" id="ARBA00023002"/>
    </source>
</evidence>
<dbReference type="SMART" id="SM01329">
    <property type="entry name" value="Iso_dh"/>
    <property type="match status" value="1"/>
</dbReference>
<comment type="cofactor">
    <cofactor evidence="1">
        <name>Mn(2+)</name>
        <dbReference type="ChEBI" id="CHEBI:29035"/>
    </cofactor>
</comment>
<sequence>MSTYSIAVLAGDGIGSEVTAEALRVVDTAASLVGGLDIETEAIAASAVQWQQTGVAITDDQFDRCAAASAMYMGAIGLPEALHEDGTEVAGDVIFKLRFDLDLYAGVRPVKSYPGVPSLLAHGDDIDYIVVRENVEGLYASRGAGVNVRDEIATDTIVITRVGTEKVVRKAFALAAERAGTREFSRVTCVDKANVLASYAFFRKVFDEIGTEFPETEKERVYVDAMTLYQVQRPQSFDVVVAENMFGDIISDLSAGTVGGLGLASSGDIGDTHGLFQPAHGSAPTIAGQNIANPSAAILSGSLMLSWLGQQHDDDKAREAGRLIDVAVADALVSAENRTVDLRGTASTTDAGEAVIRRLHELSAQ</sequence>
<dbReference type="EMBL" id="FNPZ01000010">
    <property type="protein sequence ID" value="SDZ56687.1"/>
    <property type="molecule type" value="Genomic_DNA"/>
</dbReference>
<dbReference type="SUPFAM" id="SSF53659">
    <property type="entry name" value="Isocitrate/Isopropylmalate dehydrogenase-like"/>
    <property type="match status" value="1"/>
</dbReference>
<dbReference type="Proteomes" id="UP000198891">
    <property type="component" value="Unassembled WGS sequence"/>
</dbReference>
<dbReference type="PANTHER" id="PTHR43275:SF1">
    <property type="entry name" value="D-MALATE DEHYDROGENASE [DECARBOXYLATING]"/>
    <property type="match status" value="1"/>
</dbReference>
<evidence type="ECO:0000256" key="6">
    <source>
        <dbReference type="ARBA" id="ARBA00023211"/>
    </source>
</evidence>
<accession>A0A1H3U309</accession>
<evidence type="ECO:0000313" key="8">
    <source>
        <dbReference type="EMBL" id="SDZ56687.1"/>
    </source>
</evidence>